<dbReference type="OrthoDB" id="8907597at2"/>
<protein>
    <submittedName>
        <fullName evidence="2">Uncharacterized protein</fullName>
    </submittedName>
</protein>
<evidence type="ECO:0000256" key="1">
    <source>
        <dbReference type="SAM" id="Phobius"/>
    </source>
</evidence>
<keyword evidence="1" id="KW-0812">Transmembrane</keyword>
<keyword evidence="1" id="KW-0472">Membrane</keyword>
<keyword evidence="3" id="KW-1185">Reference proteome</keyword>
<sequence>MLKPILKLLGAFLFSVLAIYFVLVQTGNVIAAVACLALLGVLLPLPILEVISAFRQRSKDLHYRNLNGRHYAFRTQSIEVDETDDHDRWIRIASIRSVLENLPANPVLKRIFQDQMTDGPAASIHVDALIDYLRRAHDHRAIQFKLWLEREVSLPAQNRKTRRSRPA</sequence>
<feature type="transmembrane region" description="Helical" evidence="1">
    <location>
        <begin position="29"/>
        <end position="54"/>
    </location>
</feature>
<proteinExistence type="predicted"/>
<name>A0A221KHM6_VITFI</name>
<keyword evidence="1" id="KW-1133">Transmembrane helix</keyword>
<evidence type="ECO:0000313" key="3">
    <source>
        <dbReference type="Proteomes" id="UP000199729"/>
    </source>
</evidence>
<reference evidence="2 3" key="1">
    <citation type="submission" date="2017-07" db="EMBL/GenBank/DDBJ databases">
        <title>Complete Genome Sequence of the cosmetic ferment Vitreoscilla filiformis (ATCC15551).</title>
        <authorList>
            <person name="Contreras S."/>
            <person name="Sagory-Zalkind P."/>
            <person name="Blanquart H."/>
            <person name="Iltis A."/>
            <person name="Morand S.C."/>
        </authorList>
    </citation>
    <scope>NUCLEOTIDE SEQUENCE [LARGE SCALE GENOMIC DNA]</scope>
    <source>
        <strain evidence="2 3">ATCC 15551</strain>
    </source>
</reference>
<dbReference type="EMBL" id="CP022423">
    <property type="protein sequence ID" value="ASM78548.1"/>
    <property type="molecule type" value="Genomic_DNA"/>
</dbReference>
<gene>
    <name evidence="2" type="ORF">VITFI_CDS2771</name>
</gene>
<evidence type="ECO:0000313" key="2">
    <source>
        <dbReference type="EMBL" id="ASM78548.1"/>
    </source>
</evidence>
<dbReference type="Proteomes" id="UP000199729">
    <property type="component" value="Chromosome"/>
</dbReference>
<organism evidence="2 3">
    <name type="scientific">Vitreoscilla filiformis</name>
    <dbReference type="NCBI Taxonomy" id="63"/>
    <lineage>
        <taxon>Bacteria</taxon>
        <taxon>Pseudomonadati</taxon>
        <taxon>Pseudomonadota</taxon>
        <taxon>Betaproteobacteria</taxon>
        <taxon>Neisseriales</taxon>
        <taxon>Neisseriaceae</taxon>
        <taxon>Vitreoscilla</taxon>
    </lineage>
</organism>
<feature type="transmembrane region" description="Helical" evidence="1">
    <location>
        <begin position="5"/>
        <end position="23"/>
    </location>
</feature>
<dbReference type="AlphaFoldDB" id="A0A221KHM6"/>
<dbReference type="KEGG" id="vff:VITFI_CDS2771"/>
<accession>A0A221KHM6</accession>
<dbReference type="PROSITE" id="PS51257">
    <property type="entry name" value="PROKAR_LIPOPROTEIN"/>
    <property type="match status" value="1"/>
</dbReference>
<dbReference type="RefSeq" id="WP_089417457.1">
    <property type="nucleotide sequence ID" value="NZ_CP022423.1"/>
</dbReference>